<feature type="domain" description="4Fe-4S ferredoxin-type" evidence="12">
    <location>
        <begin position="1"/>
        <end position="29"/>
    </location>
</feature>
<evidence type="ECO:0000256" key="3">
    <source>
        <dbReference type="ARBA" id="ARBA00022630"/>
    </source>
</evidence>
<evidence type="ECO:0000256" key="7">
    <source>
        <dbReference type="ARBA" id="ARBA00023002"/>
    </source>
</evidence>
<dbReference type="PROSITE" id="PS00198">
    <property type="entry name" value="4FE4S_FER_1"/>
    <property type="match status" value="1"/>
</dbReference>
<dbReference type="SUPFAM" id="SSF54862">
    <property type="entry name" value="4Fe-4S ferredoxins"/>
    <property type="match status" value="1"/>
</dbReference>
<feature type="binding site" evidence="10">
    <location>
        <begin position="459"/>
        <end position="461"/>
    </location>
    <ligand>
        <name>FAD</name>
        <dbReference type="ChEBI" id="CHEBI:57692"/>
    </ligand>
</feature>
<feature type="binding site" evidence="10">
    <location>
        <position position="135"/>
    </location>
    <ligand>
        <name>FAD</name>
        <dbReference type="ChEBI" id="CHEBI:57692"/>
    </ligand>
</feature>
<feature type="binding site" evidence="10">
    <location>
        <position position="143"/>
    </location>
    <ligand>
        <name>FAD</name>
        <dbReference type="ChEBI" id="CHEBI:57692"/>
    </ligand>
</feature>
<comment type="caution">
    <text evidence="13">The sequence shown here is derived from an EMBL/GenBank/DDBJ whole genome shotgun (WGS) entry which is preliminary data.</text>
</comment>
<keyword evidence="5 10" id="KW-0274">FAD</keyword>
<reference evidence="13" key="1">
    <citation type="submission" date="2020-07" db="EMBL/GenBank/DDBJ databases">
        <authorList>
            <person name="Pettersson B.M.F."/>
            <person name="Behra P.R.K."/>
            <person name="Ramesh M."/>
            <person name="Das S."/>
            <person name="Dasgupta S."/>
            <person name="Kirsebom L.A."/>
        </authorList>
    </citation>
    <scope>NUCLEOTIDE SEQUENCE</scope>
    <source>
        <strain evidence="13">DSM 44242</strain>
    </source>
</reference>
<dbReference type="Proteomes" id="UP001141659">
    <property type="component" value="Unassembled WGS sequence"/>
</dbReference>
<gene>
    <name evidence="13" type="ORF">H5P34_00125</name>
</gene>
<evidence type="ECO:0000256" key="5">
    <source>
        <dbReference type="ARBA" id="ARBA00022827"/>
    </source>
</evidence>
<evidence type="ECO:0000256" key="10">
    <source>
        <dbReference type="PIRSR" id="PIRSR000362-1"/>
    </source>
</evidence>
<dbReference type="GO" id="GO:0016491">
    <property type="term" value="F:oxidoreductase activity"/>
    <property type="evidence" value="ECO:0007669"/>
    <property type="project" value="UniProtKB-KW"/>
</dbReference>
<dbReference type="EMBL" id="JACKVC010000006">
    <property type="protein sequence ID" value="MCV7386452.1"/>
    <property type="molecule type" value="Genomic_DNA"/>
</dbReference>
<keyword evidence="6 11" id="KW-0521">NADP</keyword>
<keyword evidence="8" id="KW-0408">Iron</keyword>
<feature type="binding site" evidence="10">
    <location>
        <position position="179"/>
    </location>
    <ligand>
        <name>FAD</name>
        <dbReference type="ChEBI" id="CHEBI:57692"/>
    </ligand>
</feature>
<dbReference type="GO" id="GO:0046872">
    <property type="term" value="F:metal ion binding"/>
    <property type="evidence" value="ECO:0007669"/>
    <property type="project" value="UniProtKB-KW"/>
</dbReference>
<dbReference type="PIRSF" id="PIRSF000362">
    <property type="entry name" value="FNR"/>
    <property type="match status" value="1"/>
</dbReference>
<feature type="binding site" evidence="11">
    <location>
        <begin position="250"/>
        <end position="253"/>
    </location>
    <ligand>
        <name>NADP(+)</name>
        <dbReference type="ChEBI" id="CHEBI:58349"/>
    </ligand>
</feature>
<proteinExistence type="inferred from homology"/>
<dbReference type="CDD" id="cd04410">
    <property type="entry name" value="DMSOR_beta-like"/>
    <property type="match status" value="1"/>
</dbReference>
<sequence length="543" mass="58707">MTYVITQNCCKDASCVSVCPVDCIRPDREVQGSGLQMLYIDPDTCVDCGACEVECPVDAIYYEDDLPQHLERYRDINADYFGRHPLDAKPSLNTRERARVEPGALRVAVVGSGPAACYTVAALLDIEGVEVDVFERLPTPFGLVRAGVAPDHQRTKSITEMFGTALGNPRLRCYFNVEIGADITHEELVAHHHAVIYGVGASKSRDLAVPGEDLAGSVAAAEFVAWYNGHPDNADAAFDLSGDRAVIVGNGNVALDIARVLLSGPDALQGTDIAQHALDALATSTIEEVVILGRRGPRHAAFSAAELLGLGHLPGIDVIMDGDDFEVAPDDDDETALKLQVAREYYERPTTPGNKRIVFRFMTSPVEIIGDGRVEAVRVVPNSFDQSGQLASGDESKYETIETGLVMRSIGYLGAPVAGVPFDAATGRIPNANGRVLDSQDNIVGGVYVTGWIKRGPRGVIGTNRACAHETAAGLWEDFSTGKLSRSTESRDSIDRLVAQRNIRRVDWTGWRAIDAAERERGASAGRPRLKIVQRDQMLNIIE</sequence>
<evidence type="ECO:0000256" key="11">
    <source>
        <dbReference type="PIRSR" id="PIRSR000362-2"/>
    </source>
</evidence>
<keyword evidence="4" id="KW-0479">Metal-binding</keyword>
<organism evidence="13 14">
    <name type="scientific">Mycolicibacterium porcinum</name>
    <dbReference type="NCBI Taxonomy" id="39693"/>
    <lineage>
        <taxon>Bacteria</taxon>
        <taxon>Bacillati</taxon>
        <taxon>Actinomycetota</taxon>
        <taxon>Actinomycetes</taxon>
        <taxon>Mycobacteriales</taxon>
        <taxon>Mycobacteriaceae</taxon>
        <taxon>Mycolicibacterium</taxon>
    </lineage>
</organism>
<feature type="binding site" evidence="10">
    <location>
        <position position="115"/>
    </location>
    <ligand>
        <name>FAD</name>
        <dbReference type="ChEBI" id="CHEBI:57692"/>
    </ligand>
</feature>
<feature type="binding site" evidence="11">
    <location>
        <position position="459"/>
    </location>
    <ligand>
        <name>NADP(+)</name>
        <dbReference type="ChEBI" id="CHEBI:58349"/>
    </ligand>
</feature>
<dbReference type="InterPro" id="IPR017896">
    <property type="entry name" value="4Fe4S_Fe-S-bd"/>
</dbReference>
<dbReference type="InterPro" id="IPR017900">
    <property type="entry name" value="4Fe4S_Fe_S_CS"/>
</dbReference>
<dbReference type="Gene3D" id="3.50.50.60">
    <property type="entry name" value="FAD/NAD(P)-binding domain"/>
    <property type="match status" value="1"/>
</dbReference>
<dbReference type="PANTHER" id="PTHR48467:SF1">
    <property type="entry name" value="GLUTAMATE SYNTHASE 1 [NADH], CHLOROPLASTIC-LIKE"/>
    <property type="match status" value="1"/>
</dbReference>
<dbReference type="InterPro" id="IPR036188">
    <property type="entry name" value="FAD/NAD-bd_sf"/>
</dbReference>
<keyword evidence="7" id="KW-0560">Oxidoreductase</keyword>
<accession>A0AAW5SVS6</accession>
<dbReference type="Gene3D" id="3.30.70.20">
    <property type="match status" value="1"/>
</dbReference>
<dbReference type="PRINTS" id="PR00419">
    <property type="entry name" value="ADXRDTASE"/>
</dbReference>
<evidence type="ECO:0000256" key="9">
    <source>
        <dbReference type="ARBA" id="ARBA00023014"/>
    </source>
</evidence>
<dbReference type="InterPro" id="IPR055275">
    <property type="entry name" value="Ferredox_Rdtase"/>
</dbReference>
<dbReference type="RefSeq" id="WP_036446583.1">
    <property type="nucleotide sequence ID" value="NZ_JACKVC010000006.1"/>
</dbReference>
<evidence type="ECO:0000256" key="4">
    <source>
        <dbReference type="ARBA" id="ARBA00022723"/>
    </source>
</evidence>
<dbReference type="SUPFAM" id="SSF51971">
    <property type="entry name" value="Nucleotide-binding domain"/>
    <property type="match status" value="1"/>
</dbReference>
<dbReference type="PROSITE" id="PS51379">
    <property type="entry name" value="4FE4S_FER_2"/>
    <property type="match status" value="2"/>
</dbReference>
<protein>
    <submittedName>
        <fullName evidence="13">4Fe-4S binding protein</fullName>
    </submittedName>
</protein>
<keyword evidence="9" id="KW-0411">Iron-sulfur</keyword>
<comment type="similarity">
    <text evidence="2">Belongs to the ferredoxin--NADP reductase type 1 family.</text>
</comment>
<evidence type="ECO:0000256" key="8">
    <source>
        <dbReference type="ARBA" id="ARBA00023004"/>
    </source>
</evidence>
<dbReference type="AlphaFoldDB" id="A0AAW5SVS6"/>
<evidence type="ECO:0000259" key="12">
    <source>
        <dbReference type="PROSITE" id="PS51379"/>
    </source>
</evidence>
<evidence type="ECO:0000256" key="1">
    <source>
        <dbReference type="ARBA" id="ARBA00001974"/>
    </source>
</evidence>
<dbReference type="Gene3D" id="3.40.50.720">
    <property type="entry name" value="NAD(P)-binding Rossmann-like Domain"/>
    <property type="match status" value="1"/>
</dbReference>
<name>A0AAW5SVS6_9MYCO</name>
<feature type="binding site" evidence="11">
    <location>
        <begin position="294"/>
        <end position="295"/>
    </location>
    <ligand>
        <name>NADP(+)</name>
        <dbReference type="ChEBI" id="CHEBI:58349"/>
    </ligand>
</feature>
<evidence type="ECO:0000313" key="14">
    <source>
        <dbReference type="Proteomes" id="UP001141659"/>
    </source>
</evidence>
<evidence type="ECO:0000256" key="2">
    <source>
        <dbReference type="ARBA" id="ARBA00008312"/>
    </source>
</evidence>
<evidence type="ECO:0000256" key="6">
    <source>
        <dbReference type="ARBA" id="ARBA00022857"/>
    </source>
</evidence>
<evidence type="ECO:0000313" key="13">
    <source>
        <dbReference type="EMBL" id="MCV7386452.1"/>
    </source>
</evidence>
<dbReference type="Pfam" id="PF00037">
    <property type="entry name" value="Fer4"/>
    <property type="match status" value="1"/>
</dbReference>
<dbReference type="InterPro" id="IPR021163">
    <property type="entry name" value="Ferredox_Rdtase_adrenod"/>
</dbReference>
<reference evidence="13" key="2">
    <citation type="journal article" date="2022" name="BMC Genomics">
        <title>Comparative genome analysis of mycobacteria focusing on tRNA and non-coding RNA.</title>
        <authorList>
            <person name="Behra P.R.K."/>
            <person name="Pettersson B.M.F."/>
            <person name="Ramesh M."/>
            <person name="Das S."/>
            <person name="Dasgupta S."/>
            <person name="Kirsebom L.A."/>
        </authorList>
    </citation>
    <scope>NUCLEOTIDE SEQUENCE</scope>
    <source>
        <strain evidence="13">DSM 44242</strain>
    </source>
</reference>
<feature type="binding site" evidence="10">
    <location>
        <position position="452"/>
    </location>
    <ligand>
        <name>FAD</name>
        <dbReference type="ChEBI" id="CHEBI:57692"/>
    </ligand>
</feature>
<feature type="domain" description="4Fe-4S ferredoxin-type" evidence="12">
    <location>
        <begin position="36"/>
        <end position="65"/>
    </location>
</feature>
<keyword evidence="3" id="KW-0285">Flavoprotein</keyword>
<dbReference type="PANTHER" id="PTHR48467">
    <property type="entry name" value="GLUTAMATE SYNTHASE 1 [NADH], CHLOROPLASTIC-LIKE"/>
    <property type="match status" value="1"/>
</dbReference>
<comment type="cofactor">
    <cofactor evidence="1 10">
        <name>FAD</name>
        <dbReference type="ChEBI" id="CHEBI:57692"/>
    </cofactor>
</comment>
<dbReference type="GO" id="GO:0051536">
    <property type="term" value="F:iron-sulfur cluster binding"/>
    <property type="evidence" value="ECO:0007669"/>
    <property type="project" value="UniProtKB-KW"/>
</dbReference>
<feature type="binding site" evidence="11">
    <location>
        <position position="306"/>
    </location>
    <ligand>
        <name>NADP(+)</name>
        <dbReference type="ChEBI" id="CHEBI:58349"/>
    </ligand>
</feature>